<dbReference type="GeneID" id="90075095"/>
<comment type="caution">
    <text evidence="1">The sequence shown here is derived from an EMBL/GenBank/DDBJ whole genome shotgun (WGS) entry which is preliminary data.</text>
</comment>
<accession>A0AAV5QQA0</accession>
<proteinExistence type="predicted"/>
<dbReference type="RefSeq" id="XP_064854116.1">
    <property type="nucleotide sequence ID" value="XM_064998044.1"/>
</dbReference>
<name>A0AAV5QQA0_9ASCO</name>
<evidence type="ECO:0000313" key="2">
    <source>
        <dbReference type="Proteomes" id="UP001360560"/>
    </source>
</evidence>
<dbReference type="EMBL" id="BTFZ01000011">
    <property type="protein sequence ID" value="GMM37120.1"/>
    <property type="molecule type" value="Genomic_DNA"/>
</dbReference>
<evidence type="ECO:0000313" key="1">
    <source>
        <dbReference type="EMBL" id="GMM37120.1"/>
    </source>
</evidence>
<reference evidence="1 2" key="1">
    <citation type="journal article" date="2023" name="Elife">
        <title>Identification of key yeast species and microbe-microbe interactions impacting larval growth of Drosophila in the wild.</title>
        <authorList>
            <person name="Mure A."/>
            <person name="Sugiura Y."/>
            <person name="Maeda R."/>
            <person name="Honda K."/>
            <person name="Sakurai N."/>
            <person name="Takahashi Y."/>
            <person name="Watada M."/>
            <person name="Katoh T."/>
            <person name="Gotoh A."/>
            <person name="Gotoh Y."/>
            <person name="Taniguchi I."/>
            <person name="Nakamura K."/>
            <person name="Hayashi T."/>
            <person name="Katayama T."/>
            <person name="Uemura T."/>
            <person name="Hattori Y."/>
        </authorList>
    </citation>
    <scope>NUCLEOTIDE SEQUENCE [LARGE SCALE GENOMIC DNA]</scope>
    <source>
        <strain evidence="1 2">SC-9</strain>
    </source>
</reference>
<gene>
    <name evidence="1" type="ORF">DASC09_044450</name>
</gene>
<keyword evidence="2" id="KW-1185">Reference proteome</keyword>
<protein>
    <submittedName>
        <fullName evidence="1">Uncharacterized protein</fullName>
    </submittedName>
</protein>
<dbReference type="Proteomes" id="UP001360560">
    <property type="component" value="Unassembled WGS sequence"/>
</dbReference>
<organism evidence="1 2">
    <name type="scientific">Saccharomycopsis crataegensis</name>
    <dbReference type="NCBI Taxonomy" id="43959"/>
    <lineage>
        <taxon>Eukaryota</taxon>
        <taxon>Fungi</taxon>
        <taxon>Dikarya</taxon>
        <taxon>Ascomycota</taxon>
        <taxon>Saccharomycotina</taxon>
        <taxon>Saccharomycetes</taxon>
        <taxon>Saccharomycopsidaceae</taxon>
        <taxon>Saccharomycopsis</taxon>
    </lineage>
</organism>
<sequence>MTLLESCMDLSHKDVLNVQAIEMESIQIIDASKIPSHLSLMVWLCYFFHNSLQKFDDYIVCSSPSKSSKSVQEIVL</sequence>
<dbReference type="AlphaFoldDB" id="A0AAV5QQA0"/>